<evidence type="ECO:0000259" key="8">
    <source>
        <dbReference type="Pfam" id="PF01431"/>
    </source>
</evidence>
<gene>
    <name evidence="10" type="ORF">BJ991_000344</name>
</gene>
<comment type="similarity">
    <text evidence="2">Belongs to the peptidase M13 family.</text>
</comment>
<name>A0A7Y9GKT8_9MICO</name>
<dbReference type="Proteomes" id="UP000576969">
    <property type="component" value="Unassembled WGS sequence"/>
</dbReference>
<dbReference type="InterPro" id="IPR024079">
    <property type="entry name" value="MetalloPept_cat_dom_sf"/>
</dbReference>
<evidence type="ECO:0000256" key="5">
    <source>
        <dbReference type="ARBA" id="ARBA00022801"/>
    </source>
</evidence>
<evidence type="ECO:0000256" key="2">
    <source>
        <dbReference type="ARBA" id="ARBA00007357"/>
    </source>
</evidence>
<evidence type="ECO:0000256" key="1">
    <source>
        <dbReference type="ARBA" id="ARBA00001947"/>
    </source>
</evidence>
<keyword evidence="7" id="KW-0482">Metalloprotease</keyword>
<evidence type="ECO:0000313" key="11">
    <source>
        <dbReference type="Proteomes" id="UP000576969"/>
    </source>
</evidence>
<organism evidence="10 11">
    <name type="scientific">Microbacterium immunditiarum</name>
    <dbReference type="NCBI Taxonomy" id="337480"/>
    <lineage>
        <taxon>Bacteria</taxon>
        <taxon>Bacillati</taxon>
        <taxon>Actinomycetota</taxon>
        <taxon>Actinomycetes</taxon>
        <taxon>Micrococcales</taxon>
        <taxon>Microbacteriaceae</taxon>
        <taxon>Microbacterium</taxon>
    </lineage>
</organism>
<evidence type="ECO:0000256" key="6">
    <source>
        <dbReference type="ARBA" id="ARBA00022833"/>
    </source>
</evidence>
<dbReference type="SUPFAM" id="SSF55486">
    <property type="entry name" value="Metalloproteases ('zincins'), catalytic domain"/>
    <property type="match status" value="1"/>
</dbReference>
<dbReference type="GO" id="GO:0046872">
    <property type="term" value="F:metal ion binding"/>
    <property type="evidence" value="ECO:0007669"/>
    <property type="project" value="UniProtKB-KW"/>
</dbReference>
<dbReference type="Pfam" id="PF01431">
    <property type="entry name" value="Peptidase_M13"/>
    <property type="match status" value="1"/>
</dbReference>
<evidence type="ECO:0000256" key="3">
    <source>
        <dbReference type="ARBA" id="ARBA00022670"/>
    </source>
</evidence>
<dbReference type="EC" id="3.4.24.-" evidence="10"/>
<dbReference type="GO" id="GO:0005886">
    <property type="term" value="C:plasma membrane"/>
    <property type="evidence" value="ECO:0007669"/>
    <property type="project" value="TreeGrafter"/>
</dbReference>
<evidence type="ECO:0000256" key="4">
    <source>
        <dbReference type="ARBA" id="ARBA00022723"/>
    </source>
</evidence>
<dbReference type="AlphaFoldDB" id="A0A7Y9GKT8"/>
<dbReference type="Gene3D" id="1.10.1380.10">
    <property type="entry name" value="Neutral endopeptidase , domain2"/>
    <property type="match status" value="1"/>
</dbReference>
<dbReference type="RefSeq" id="WP_179486895.1">
    <property type="nucleotide sequence ID" value="NZ_JACCBV010000001.1"/>
</dbReference>
<dbReference type="Pfam" id="PF05649">
    <property type="entry name" value="Peptidase_M13_N"/>
    <property type="match status" value="1"/>
</dbReference>
<dbReference type="InterPro" id="IPR008753">
    <property type="entry name" value="Peptidase_M13_N"/>
</dbReference>
<dbReference type="EMBL" id="JACCBV010000001">
    <property type="protein sequence ID" value="NYE18316.1"/>
    <property type="molecule type" value="Genomic_DNA"/>
</dbReference>
<accession>A0A7Y9GKT8</accession>
<dbReference type="InterPro" id="IPR018497">
    <property type="entry name" value="Peptidase_M13_C"/>
</dbReference>
<keyword evidence="4" id="KW-0479">Metal-binding</keyword>
<dbReference type="PANTHER" id="PTHR11733:SF167">
    <property type="entry name" value="FI17812P1-RELATED"/>
    <property type="match status" value="1"/>
</dbReference>
<protein>
    <submittedName>
        <fullName evidence="10">Putative endopeptidase</fullName>
        <ecNumber evidence="10">3.4.24.-</ecNumber>
    </submittedName>
</protein>
<dbReference type="PRINTS" id="PR00786">
    <property type="entry name" value="NEPRILYSIN"/>
</dbReference>
<feature type="domain" description="Peptidase M13 N-terminal" evidence="9">
    <location>
        <begin position="20"/>
        <end position="395"/>
    </location>
</feature>
<dbReference type="Gene3D" id="3.40.390.10">
    <property type="entry name" value="Collagenase (Catalytic Domain)"/>
    <property type="match status" value="1"/>
</dbReference>
<dbReference type="PROSITE" id="PS51885">
    <property type="entry name" value="NEPRILYSIN"/>
    <property type="match status" value="1"/>
</dbReference>
<dbReference type="GO" id="GO:0004222">
    <property type="term" value="F:metalloendopeptidase activity"/>
    <property type="evidence" value="ECO:0007669"/>
    <property type="project" value="InterPro"/>
</dbReference>
<sequence>MTDAARSGLALDELSADIRPQDDLFRHVNGAWIERTEIPDDKARWGSFHLIAEHAEKDVHAIIEEASAADPGTETRKIGDLYTSFTNTERIAELGAEPIAAQLARVDEITDIPTFLRTLGELERDGVSGIVHLYVEPDPGNPQRYLPFLIQGGLSLPDESYYRLENFGETRIAFRAHVERLLELAGIADAPAAADRITALETELATHHWDSVRSRDAVATYNLKTWDEVEALAGVDLQPWLDGLAPGHRDAFAEVVVYQPSFLEGLGGVLVEERLEDWKAWLRFSIVHGAAAFLSDEFVDENFSFYGTQLTGVPVNRERWKRGVSLVEAAMGEAVGKVYVERHFPPAAKEAMDELVANLVEAYRESISTLEWMSPETRERALAKLEAFTPKIGYPVKWRDYSTLEIDPADLIGNVRRAHIFEHDRQLDKVGKPIDRDEWFMTPQTVNAYYNPLMNEIVFPAAILQYPFFDAERDAAANYGGIGAVIGHEIGHGFDDQGSRYDGDGSLRDWWTDADRAAFEERTKSLIAQYDGLTPVGLSDEYKVNGALTIGENIGDLGGLGIAIKAYRLHLAKNDEDADGPVIDGYTGIQRLLLSWGQIWQQKGRDAETIRLLTIDPHSPNEFRCNQIVRNVDAFYQAFDVTPDDALWLDESERVTIW</sequence>
<keyword evidence="6" id="KW-0862">Zinc</keyword>
<evidence type="ECO:0000256" key="7">
    <source>
        <dbReference type="ARBA" id="ARBA00023049"/>
    </source>
</evidence>
<keyword evidence="11" id="KW-1185">Reference proteome</keyword>
<dbReference type="PANTHER" id="PTHR11733">
    <property type="entry name" value="ZINC METALLOPROTEASE FAMILY M13 NEPRILYSIN-RELATED"/>
    <property type="match status" value="1"/>
</dbReference>
<comment type="caution">
    <text evidence="10">The sequence shown here is derived from an EMBL/GenBank/DDBJ whole genome shotgun (WGS) entry which is preliminary data.</text>
</comment>
<keyword evidence="3" id="KW-0645">Protease</keyword>
<dbReference type="InterPro" id="IPR042089">
    <property type="entry name" value="Peptidase_M13_dom_2"/>
</dbReference>
<evidence type="ECO:0000259" key="9">
    <source>
        <dbReference type="Pfam" id="PF05649"/>
    </source>
</evidence>
<comment type="cofactor">
    <cofactor evidence="1">
        <name>Zn(2+)</name>
        <dbReference type="ChEBI" id="CHEBI:29105"/>
    </cofactor>
</comment>
<dbReference type="GO" id="GO:0016485">
    <property type="term" value="P:protein processing"/>
    <property type="evidence" value="ECO:0007669"/>
    <property type="project" value="TreeGrafter"/>
</dbReference>
<evidence type="ECO:0000313" key="10">
    <source>
        <dbReference type="EMBL" id="NYE18316.1"/>
    </source>
</evidence>
<reference evidence="10 11" key="1">
    <citation type="submission" date="2020-07" db="EMBL/GenBank/DDBJ databases">
        <title>Sequencing the genomes of 1000 actinobacteria strains.</title>
        <authorList>
            <person name="Klenk H.-P."/>
        </authorList>
    </citation>
    <scope>NUCLEOTIDE SEQUENCE [LARGE SCALE GENOMIC DNA]</scope>
    <source>
        <strain evidence="10 11">DSM 24662</strain>
    </source>
</reference>
<dbReference type="InterPro" id="IPR000718">
    <property type="entry name" value="Peptidase_M13"/>
</dbReference>
<dbReference type="CDD" id="cd08662">
    <property type="entry name" value="M13"/>
    <property type="match status" value="1"/>
</dbReference>
<feature type="domain" description="Peptidase M13 C-terminal" evidence="8">
    <location>
        <begin position="447"/>
        <end position="655"/>
    </location>
</feature>
<proteinExistence type="inferred from homology"/>
<keyword evidence="5 10" id="KW-0378">Hydrolase</keyword>